<sequence length="94" mass="11064">MRSLFQVANRPLDQEQAFRNLADADHPDRIWRYLKRRNRTDYFAGESLGAHSELLYIIFSSATRYFLQIARAGCWCMAPFIHSKVCHETRWALG</sequence>
<evidence type="ECO:0000313" key="1">
    <source>
        <dbReference type="EMBL" id="KAF2465597.1"/>
    </source>
</evidence>
<gene>
    <name evidence="1" type="ORF">BDR25DRAFT_85418</name>
</gene>
<evidence type="ECO:0000313" key="2">
    <source>
        <dbReference type="Proteomes" id="UP000799755"/>
    </source>
</evidence>
<comment type="caution">
    <text evidence="1">The sequence shown here is derived from an EMBL/GenBank/DDBJ whole genome shotgun (WGS) entry which is preliminary data.</text>
</comment>
<dbReference type="EMBL" id="MU003529">
    <property type="protein sequence ID" value="KAF2465597.1"/>
    <property type="molecule type" value="Genomic_DNA"/>
</dbReference>
<reference evidence="1" key="1">
    <citation type="journal article" date="2020" name="Stud. Mycol.">
        <title>101 Dothideomycetes genomes: a test case for predicting lifestyles and emergence of pathogens.</title>
        <authorList>
            <person name="Haridas S."/>
            <person name="Albert R."/>
            <person name="Binder M."/>
            <person name="Bloem J."/>
            <person name="Labutti K."/>
            <person name="Salamov A."/>
            <person name="Andreopoulos B."/>
            <person name="Baker S."/>
            <person name="Barry K."/>
            <person name="Bills G."/>
            <person name="Bluhm B."/>
            <person name="Cannon C."/>
            <person name="Castanera R."/>
            <person name="Culley D."/>
            <person name="Daum C."/>
            <person name="Ezra D."/>
            <person name="Gonzalez J."/>
            <person name="Henrissat B."/>
            <person name="Kuo A."/>
            <person name="Liang C."/>
            <person name="Lipzen A."/>
            <person name="Lutzoni F."/>
            <person name="Magnuson J."/>
            <person name="Mondo S."/>
            <person name="Nolan M."/>
            <person name="Ohm R."/>
            <person name="Pangilinan J."/>
            <person name="Park H.-J."/>
            <person name="Ramirez L."/>
            <person name="Alfaro M."/>
            <person name="Sun H."/>
            <person name="Tritt A."/>
            <person name="Yoshinaga Y."/>
            <person name="Zwiers L.-H."/>
            <person name="Turgeon B."/>
            <person name="Goodwin S."/>
            <person name="Spatafora J."/>
            <person name="Crous P."/>
            <person name="Grigoriev I."/>
        </authorList>
    </citation>
    <scope>NUCLEOTIDE SEQUENCE</scope>
    <source>
        <strain evidence="1">ATCC 200398</strain>
    </source>
</reference>
<organism evidence="1 2">
    <name type="scientific">Lindgomyces ingoldianus</name>
    <dbReference type="NCBI Taxonomy" id="673940"/>
    <lineage>
        <taxon>Eukaryota</taxon>
        <taxon>Fungi</taxon>
        <taxon>Dikarya</taxon>
        <taxon>Ascomycota</taxon>
        <taxon>Pezizomycotina</taxon>
        <taxon>Dothideomycetes</taxon>
        <taxon>Pleosporomycetidae</taxon>
        <taxon>Pleosporales</taxon>
        <taxon>Lindgomycetaceae</taxon>
        <taxon>Lindgomyces</taxon>
    </lineage>
</organism>
<protein>
    <submittedName>
        <fullName evidence="1">Uncharacterized protein</fullName>
    </submittedName>
</protein>
<proteinExistence type="predicted"/>
<accession>A0ACB6QGV7</accession>
<keyword evidence="2" id="KW-1185">Reference proteome</keyword>
<name>A0ACB6QGV7_9PLEO</name>
<dbReference type="Proteomes" id="UP000799755">
    <property type="component" value="Unassembled WGS sequence"/>
</dbReference>